<evidence type="ECO:0000256" key="4">
    <source>
        <dbReference type="ARBA" id="ARBA00022475"/>
    </source>
</evidence>
<dbReference type="CDD" id="cd06261">
    <property type="entry name" value="TM_PBP2"/>
    <property type="match status" value="1"/>
</dbReference>
<keyword evidence="7 9" id="KW-1133">Transmembrane helix</keyword>
<evidence type="ECO:0000256" key="8">
    <source>
        <dbReference type="ARBA" id="ARBA00023136"/>
    </source>
</evidence>
<dbReference type="PANTHER" id="PTHR30614">
    <property type="entry name" value="MEMBRANE COMPONENT OF AMINO ACID ABC TRANSPORTER"/>
    <property type="match status" value="1"/>
</dbReference>
<feature type="transmembrane region" description="Helical" evidence="9">
    <location>
        <begin position="125"/>
        <end position="143"/>
    </location>
</feature>
<feature type="domain" description="ABC transmembrane type-1" evidence="10">
    <location>
        <begin position="80"/>
        <end position="273"/>
    </location>
</feature>
<dbReference type="SUPFAM" id="SSF161098">
    <property type="entry name" value="MetI-like"/>
    <property type="match status" value="1"/>
</dbReference>
<evidence type="ECO:0000256" key="3">
    <source>
        <dbReference type="ARBA" id="ARBA00022448"/>
    </source>
</evidence>
<dbReference type="AlphaFoldDB" id="A0A1E8Q014"/>
<evidence type="ECO:0000256" key="6">
    <source>
        <dbReference type="ARBA" id="ARBA00022970"/>
    </source>
</evidence>
<reference evidence="11 12" key="1">
    <citation type="submission" date="2016-09" db="EMBL/GenBank/DDBJ databases">
        <title>genome sequence of Mycobacterium sp. 739 SCH.</title>
        <authorList>
            <person name="Greninger A.L."/>
            <person name="Qin X."/>
            <person name="Jerome K."/>
            <person name="Vora S."/>
            <person name="Quinn K."/>
        </authorList>
    </citation>
    <scope>NUCLEOTIDE SEQUENCE [LARGE SCALE GENOMIC DNA]</scope>
    <source>
        <strain evidence="11 12">SCH</strain>
    </source>
</reference>
<accession>A0A1E8Q014</accession>
<evidence type="ECO:0000256" key="5">
    <source>
        <dbReference type="ARBA" id="ARBA00022692"/>
    </source>
</evidence>
<protein>
    <submittedName>
        <fullName evidence="11">ABC transporter permease</fullName>
    </submittedName>
</protein>
<feature type="transmembrane region" description="Helical" evidence="9">
    <location>
        <begin position="155"/>
        <end position="174"/>
    </location>
</feature>
<evidence type="ECO:0000256" key="7">
    <source>
        <dbReference type="ARBA" id="ARBA00022989"/>
    </source>
</evidence>
<dbReference type="NCBIfam" id="TIGR01726">
    <property type="entry name" value="HEQRo_perm_3TM"/>
    <property type="match status" value="1"/>
</dbReference>
<keyword evidence="4" id="KW-1003">Cell membrane</keyword>
<gene>
    <name evidence="11" type="ORF">BEL07_23005</name>
</gene>
<dbReference type="InterPro" id="IPR043429">
    <property type="entry name" value="ArtM/GltK/GlnP/TcyL/YhdX-like"/>
</dbReference>
<dbReference type="InterPro" id="IPR035906">
    <property type="entry name" value="MetI-like_sf"/>
</dbReference>
<keyword evidence="6" id="KW-0029">Amino-acid transport</keyword>
<dbReference type="Proteomes" id="UP000178953">
    <property type="component" value="Unassembled WGS sequence"/>
</dbReference>
<keyword evidence="5 9" id="KW-0812">Transmembrane</keyword>
<proteinExistence type="inferred from homology"/>
<dbReference type="InterPro" id="IPR000515">
    <property type="entry name" value="MetI-like"/>
</dbReference>
<feature type="transmembrane region" description="Helical" evidence="9">
    <location>
        <begin position="80"/>
        <end position="104"/>
    </location>
</feature>
<keyword evidence="3 9" id="KW-0813">Transport</keyword>
<keyword evidence="12" id="KW-1185">Reference proteome</keyword>
<dbReference type="GO" id="GO:0006865">
    <property type="term" value="P:amino acid transport"/>
    <property type="evidence" value="ECO:0007669"/>
    <property type="project" value="UniProtKB-KW"/>
</dbReference>
<organism evidence="11 12">
    <name type="scientific">Mycolicibacterium grossiae</name>
    <dbReference type="NCBI Taxonomy" id="1552759"/>
    <lineage>
        <taxon>Bacteria</taxon>
        <taxon>Bacillati</taxon>
        <taxon>Actinomycetota</taxon>
        <taxon>Actinomycetes</taxon>
        <taxon>Mycobacteriales</taxon>
        <taxon>Mycobacteriaceae</taxon>
        <taxon>Mycolicibacterium</taxon>
    </lineage>
</organism>
<feature type="transmembrane region" description="Helical" evidence="9">
    <location>
        <begin position="33"/>
        <end position="51"/>
    </location>
</feature>
<dbReference type="InterPro" id="IPR010065">
    <property type="entry name" value="AA_ABC_transptr_permease_3TM"/>
</dbReference>
<dbReference type="PROSITE" id="PS50928">
    <property type="entry name" value="ABC_TM1"/>
    <property type="match status" value="1"/>
</dbReference>
<evidence type="ECO:0000256" key="2">
    <source>
        <dbReference type="ARBA" id="ARBA00010072"/>
    </source>
</evidence>
<evidence type="ECO:0000313" key="12">
    <source>
        <dbReference type="Proteomes" id="UP000178953"/>
    </source>
</evidence>
<dbReference type="EMBL" id="MCHX01000068">
    <property type="protein sequence ID" value="OFJ51380.1"/>
    <property type="molecule type" value="Genomic_DNA"/>
</dbReference>
<dbReference type="GO" id="GO:0022857">
    <property type="term" value="F:transmembrane transporter activity"/>
    <property type="evidence" value="ECO:0007669"/>
    <property type="project" value="InterPro"/>
</dbReference>
<name>A0A1E8Q014_9MYCO</name>
<dbReference type="PANTHER" id="PTHR30614:SF20">
    <property type="entry name" value="GLUTAMINE TRANSPORT SYSTEM PERMEASE PROTEIN GLNP"/>
    <property type="match status" value="1"/>
</dbReference>
<evidence type="ECO:0000313" key="11">
    <source>
        <dbReference type="EMBL" id="OFJ51380.1"/>
    </source>
</evidence>
<sequence>MVVQAGPGAPAVVTSAAIDRVAFRRSRARRSTLVALLSTTVFAVVLLVGVTSSPGWPRVRDAFFDVRVGWDSLPALLDGLWLNVRVLLVCEVLVLVLGLLLAAMRTVRGPLWFPLRALATGYVDVFRGLPLLIVLYLVGFGLPGLRLAGVPTDPVLLGGLALVLVYSAYVAEVLRAGIESVHPSQLAAATSLSLGYRRTMQMVILPQAARRVTPALLNDFVALQKDCGLISVLGAVDAVRAAQIQSATSYDFTPYVVAGLLFVALAVPSARVADWAARRVGVRQGAL</sequence>
<evidence type="ECO:0000256" key="1">
    <source>
        <dbReference type="ARBA" id="ARBA00004651"/>
    </source>
</evidence>
<comment type="subcellular location">
    <subcellularLocation>
        <location evidence="1 9">Cell membrane</location>
        <topology evidence="1 9">Multi-pass membrane protein</topology>
    </subcellularLocation>
</comment>
<evidence type="ECO:0000259" key="10">
    <source>
        <dbReference type="PROSITE" id="PS50928"/>
    </source>
</evidence>
<dbReference type="Pfam" id="PF00528">
    <property type="entry name" value="BPD_transp_1"/>
    <property type="match status" value="1"/>
</dbReference>
<dbReference type="GO" id="GO:0043190">
    <property type="term" value="C:ATP-binding cassette (ABC) transporter complex"/>
    <property type="evidence" value="ECO:0007669"/>
    <property type="project" value="InterPro"/>
</dbReference>
<dbReference type="Gene3D" id="1.10.3720.10">
    <property type="entry name" value="MetI-like"/>
    <property type="match status" value="1"/>
</dbReference>
<keyword evidence="8 9" id="KW-0472">Membrane</keyword>
<comment type="caution">
    <text evidence="11">The sequence shown here is derived from an EMBL/GenBank/DDBJ whole genome shotgun (WGS) entry which is preliminary data.</text>
</comment>
<evidence type="ECO:0000256" key="9">
    <source>
        <dbReference type="RuleBase" id="RU363032"/>
    </source>
</evidence>
<comment type="similarity">
    <text evidence="2">Belongs to the binding-protein-dependent transport system permease family. HisMQ subfamily.</text>
</comment>